<evidence type="ECO:0000313" key="4">
    <source>
        <dbReference type="EMBL" id="PSN83574.1"/>
    </source>
</evidence>
<name>A0A2R6AAY5_9ARCH</name>
<dbReference type="PANTHER" id="PTHR10566">
    <property type="entry name" value="CHAPERONE-ACTIVITY OF BC1 COMPLEX CABC1 -RELATED"/>
    <property type="match status" value="1"/>
</dbReference>
<feature type="transmembrane region" description="Helical" evidence="2">
    <location>
        <begin position="492"/>
        <end position="509"/>
    </location>
</feature>
<reference evidence="4 5" key="1">
    <citation type="submission" date="2017-04" db="EMBL/GenBank/DDBJ databases">
        <title>Novel microbial lineages endemic to geothermal iron-oxide mats fill important gaps in the evolutionary history of Archaea.</title>
        <authorList>
            <person name="Jay Z.J."/>
            <person name="Beam J.P."/>
            <person name="Dlakic M."/>
            <person name="Rusch D.B."/>
            <person name="Kozubal M.A."/>
            <person name="Inskeep W.P."/>
        </authorList>
    </citation>
    <scope>NUCLEOTIDE SEQUENCE [LARGE SCALE GENOMIC DNA]</scope>
    <source>
        <strain evidence="4">OSP_D</strain>
    </source>
</reference>
<dbReference type="AlphaFoldDB" id="A0A2R6AAY5"/>
<evidence type="ECO:0000256" key="1">
    <source>
        <dbReference type="ARBA" id="ARBA00009670"/>
    </source>
</evidence>
<dbReference type="Pfam" id="PF03109">
    <property type="entry name" value="ABC1"/>
    <property type="match status" value="1"/>
</dbReference>
<dbReference type="GO" id="GO:0004672">
    <property type="term" value="F:protein kinase activity"/>
    <property type="evidence" value="ECO:0007669"/>
    <property type="project" value="InterPro"/>
</dbReference>
<dbReference type="InterPro" id="IPR011009">
    <property type="entry name" value="Kinase-like_dom_sf"/>
</dbReference>
<dbReference type="PROSITE" id="PS50011">
    <property type="entry name" value="PROTEIN_KINASE_DOM"/>
    <property type="match status" value="1"/>
</dbReference>
<dbReference type="GO" id="GO:0005524">
    <property type="term" value="F:ATP binding"/>
    <property type="evidence" value="ECO:0007669"/>
    <property type="project" value="InterPro"/>
</dbReference>
<keyword evidence="2" id="KW-0812">Transmembrane</keyword>
<dbReference type="SUPFAM" id="SSF56112">
    <property type="entry name" value="Protein kinase-like (PK-like)"/>
    <property type="match status" value="1"/>
</dbReference>
<dbReference type="InterPro" id="IPR050154">
    <property type="entry name" value="UbiB_kinase"/>
</dbReference>
<keyword evidence="2" id="KW-0472">Membrane</keyword>
<evidence type="ECO:0000256" key="2">
    <source>
        <dbReference type="SAM" id="Phobius"/>
    </source>
</evidence>
<dbReference type="InterPro" id="IPR000719">
    <property type="entry name" value="Prot_kinase_dom"/>
</dbReference>
<dbReference type="CDD" id="cd05121">
    <property type="entry name" value="ABC1_ADCK3-like"/>
    <property type="match status" value="1"/>
</dbReference>
<accession>A0A2R6AAY5</accession>
<comment type="similarity">
    <text evidence="1">Belongs to the protein kinase superfamily. ADCK protein kinase family.</text>
</comment>
<comment type="caution">
    <text evidence="4">The sequence shown here is derived from an EMBL/GenBank/DDBJ whole genome shotgun (WGS) entry which is preliminary data.</text>
</comment>
<protein>
    <recommendedName>
        <fullName evidence="3">Protein kinase domain-containing protein</fullName>
    </recommendedName>
</protein>
<dbReference type="PANTHER" id="PTHR10566:SF113">
    <property type="entry name" value="PROTEIN ACTIVITY OF BC1 COMPLEX KINASE 7, CHLOROPLASTIC"/>
    <property type="match status" value="1"/>
</dbReference>
<feature type="domain" description="Protein kinase" evidence="3">
    <location>
        <begin position="115"/>
        <end position="440"/>
    </location>
</feature>
<dbReference type="Proteomes" id="UP000240880">
    <property type="component" value="Unassembled WGS sequence"/>
</dbReference>
<proteinExistence type="inferred from homology"/>
<sequence>MALFPFRRFLSVSFKLAPILVPYYIYRKTHKGKDPTPAERRKLEKQGKALFEALVSLGPSFIKLGQLLSVRPDILPQEYLKELEKLQDEVPPAPFEQVESLIRSELGSIEKVFEKFEKEPIASASLGQVYKAIYRGMQVAVKVNRPNIKKVVEEDLAVLGALLKIFGLFLDKNLSKSLEAVVEEYKAHVFDEMDYVKEARNMELIANELKGSGVIVPRVFKEVSTKSVLVMSFHEGTKITRVEELKALGVDTAKLARKLARTFLLMVLEKPIFHADPHPGNISVTEKGEIILYDYGMVGSLNEYTKKHLIRLYASFSLNDPKRIVDEMLELGLLDPSANRYVIEQGVELTLREFRGEKISEWEFQRVMELANRLIYKFPFRLPAELVMYLRMASTLEEVCKKLDPQFNFLKLLTNLLEERGYLDELRREDMESFIKSIFEAGGSLLRLTPLLLRRLEREEFDGKRPVSRAHIWPSLALFVIALYASYEHAPYSFLVMVVAFVVLLIGEFRK</sequence>
<evidence type="ECO:0000259" key="3">
    <source>
        <dbReference type="PROSITE" id="PS50011"/>
    </source>
</evidence>
<gene>
    <name evidence="4" type="ORF">B9Q01_04275</name>
</gene>
<evidence type="ECO:0000313" key="5">
    <source>
        <dbReference type="Proteomes" id="UP000240880"/>
    </source>
</evidence>
<keyword evidence="2" id="KW-1133">Transmembrane helix</keyword>
<dbReference type="InterPro" id="IPR004147">
    <property type="entry name" value="ABC1_dom"/>
</dbReference>
<dbReference type="EMBL" id="NEXC01000020">
    <property type="protein sequence ID" value="PSN83574.1"/>
    <property type="molecule type" value="Genomic_DNA"/>
</dbReference>
<organism evidence="4 5">
    <name type="scientific">Candidatus Marsarchaeota G1 archaeon OSP_D</name>
    <dbReference type="NCBI Taxonomy" id="1978155"/>
    <lineage>
        <taxon>Archaea</taxon>
        <taxon>Candidatus Marsarchaeota</taxon>
        <taxon>Candidatus Marsarchaeota group 1</taxon>
    </lineage>
</organism>
<dbReference type="Gene3D" id="1.10.510.10">
    <property type="entry name" value="Transferase(Phosphotransferase) domain 1"/>
    <property type="match status" value="1"/>
</dbReference>